<keyword evidence="3" id="KW-1185">Reference proteome</keyword>
<comment type="caution">
    <text evidence="2">The sequence shown here is derived from an EMBL/GenBank/DDBJ whole genome shotgun (WGS) entry which is preliminary data.</text>
</comment>
<evidence type="ECO:0000259" key="1">
    <source>
        <dbReference type="Pfam" id="PF17994"/>
    </source>
</evidence>
<dbReference type="Gene3D" id="3.90.550.60">
    <property type="match status" value="1"/>
</dbReference>
<dbReference type="Pfam" id="PF17994">
    <property type="entry name" value="Glft2_N"/>
    <property type="match status" value="1"/>
</dbReference>
<dbReference type="InterPro" id="IPR040492">
    <property type="entry name" value="GlfT2_N"/>
</dbReference>
<name>A0AB73SYW9_9FIRM</name>
<evidence type="ECO:0000313" key="3">
    <source>
        <dbReference type="Proteomes" id="UP000245412"/>
    </source>
</evidence>
<feature type="domain" description="Galactofuranosyltransferase GlfT2 N-terminal" evidence="1">
    <location>
        <begin position="8"/>
        <end position="132"/>
    </location>
</feature>
<dbReference type="EMBL" id="QGGY01000017">
    <property type="protein sequence ID" value="PWJ72628.1"/>
    <property type="molecule type" value="Genomic_DNA"/>
</dbReference>
<dbReference type="Proteomes" id="UP000245412">
    <property type="component" value="Unassembled WGS sequence"/>
</dbReference>
<dbReference type="SUPFAM" id="SSF53448">
    <property type="entry name" value="Nucleotide-diphospho-sugar transferases"/>
    <property type="match status" value="1"/>
</dbReference>
<evidence type="ECO:0000313" key="2">
    <source>
        <dbReference type="EMBL" id="PWJ72628.1"/>
    </source>
</evidence>
<proteinExistence type="predicted"/>
<dbReference type="RefSeq" id="WP_109748375.1">
    <property type="nucleotide sequence ID" value="NZ_CABJAT010000001.1"/>
</dbReference>
<gene>
    <name evidence="2" type="ORF">C7383_11799</name>
</gene>
<organism evidence="2 3">
    <name type="scientific">Murimonas intestini</name>
    <dbReference type="NCBI Taxonomy" id="1337051"/>
    <lineage>
        <taxon>Bacteria</taxon>
        <taxon>Bacillati</taxon>
        <taxon>Bacillota</taxon>
        <taxon>Clostridia</taxon>
        <taxon>Lachnospirales</taxon>
        <taxon>Lachnospiraceae</taxon>
        <taxon>Murimonas</taxon>
    </lineage>
</organism>
<protein>
    <submittedName>
        <fullName evidence="2">GT2 family glycosyltransferase</fullName>
    </submittedName>
</protein>
<sequence>MAKNTVILQNILFPEVGVCTERELYFRYNSKVSSLAEEKGILFMQDGKVKFDTYFNGFSMGKWKKYTVLDSLKLNLCIRGKFLVELCSIEKIHKDILKKVLSREVVQCDEKGEVQVEFPQGNGKGMYTFSLKSLDKKAYFYGGCYCTDVEEEKLRKVKIGIDICTFRREAFVEKNIRILKESILENENSLMKDNLEIFISDNGQTLDREKLQTDKVHIFPNRNLGGSGGFTRGLIEINKSKNDNGVTHALLMDDDIVIETESLFKTYRILTMLKDDYADAFIGGAMLRLDKQNIQEESGASWNAGYLNSLKKNLDLNLLDACLYNEFEEYTEFNAWWYCCFPISVVKDDNLPLPIFIRGDDVEYGLRNMKHLVLMNGICVWHEPFENKYSSFLQYYILRNQLIDNSFHFPGYKKKTFYRALVGSCLREMMYYRYKNVDLILRGVNDFYKGPEWLMNQDGEQLHKDIMASGYRGVDIDELDIPFNYPMYENSRINADNKKKKMKRILTFNGMLLKAKGYNVVPMAGARPTNFYRKKRVLNYDITSNKGFITEKSYKEFFRCMGRLIKVSTATLGKFDKAKKVYQTKGPELRTLKFWNHFLGLEEER</sequence>
<accession>A0AB73SYW9</accession>
<dbReference type="InterPro" id="IPR029044">
    <property type="entry name" value="Nucleotide-diphossugar_trans"/>
</dbReference>
<reference evidence="2 3" key="1">
    <citation type="submission" date="2018-05" db="EMBL/GenBank/DDBJ databases">
        <authorList>
            <person name="Goeker M."/>
            <person name="Huntemann M."/>
            <person name="Clum A."/>
            <person name="Pillay M."/>
            <person name="Palaniappan K."/>
            <person name="Varghese N."/>
            <person name="Mikhailova N."/>
            <person name="Stamatis D."/>
            <person name="Reddy T."/>
            <person name="Daum C."/>
            <person name="Shapiro N."/>
            <person name="Ivanova N."/>
            <person name="Kyrpides N."/>
            <person name="Woyke T."/>
        </authorList>
    </citation>
    <scope>NUCLEOTIDE SEQUENCE [LARGE SCALE GENOMIC DNA]</scope>
    <source>
        <strain evidence="2 3">DSM 26524</strain>
    </source>
</reference>
<dbReference type="AlphaFoldDB" id="A0AB73SYW9"/>